<sequence>MSTANGDGFTDINGSGNEIFLRLLMIGPEDDKIAANMLALPTALACRRLSC</sequence>
<evidence type="ECO:0000313" key="1">
    <source>
        <dbReference type="EMBL" id="OYR15957.1"/>
    </source>
</evidence>
<reference evidence="1 2" key="1">
    <citation type="submission" date="2017-07" db="EMBL/GenBank/DDBJ databases">
        <title>Phylogenetic study on the rhizospheric bacterium Ochrobactrum sp. A44.</title>
        <authorList>
            <person name="Krzyzanowska D.M."/>
            <person name="Ossowicki A."/>
            <person name="Rajewska M."/>
            <person name="Maciag T."/>
            <person name="Kaczynski Z."/>
            <person name="Czerwicka M."/>
            <person name="Jafra S."/>
        </authorList>
    </citation>
    <scope>NUCLEOTIDE SEQUENCE [LARGE SCALE GENOMIC DNA]</scope>
    <source>
        <strain evidence="1 2">OgA9a</strain>
    </source>
</reference>
<comment type="caution">
    <text evidence="1">The sequence shown here is derived from an EMBL/GenBank/DDBJ whole genome shotgun (WGS) entry which is preliminary data.</text>
</comment>
<dbReference type="AlphaFoldDB" id="A0A256FM99"/>
<dbReference type="EMBL" id="NNRL01000153">
    <property type="protein sequence ID" value="OYR15957.1"/>
    <property type="molecule type" value="Genomic_DNA"/>
</dbReference>
<name>A0A256FM99_9HYPH</name>
<gene>
    <name evidence="1" type="ORF">CEV33_0006</name>
</gene>
<protein>
    <submittedName>
        <fullName evidence="1">Uncharacterized protein</fullName>
    </submittedName>
</protein>
<organism evidence="1 2">
    <name type="scientific">Brucella grignonensis</name>
    <dbReference type="NCBI Taxonomy" id="94627"/>
    <lineage>
        <taxon>Bacteria</taxon>
        <taxon>Pseudomonadati</taxon>
        <taxon>Pseudomonadota</taxon>
        <taxon>Alphaproteobacteria</taxon>
        <taxon>Hyphomicrobiales</taxon>
        <taxon>Brucellaceae</taxon>
        <taxon>Brucella/Ochrobactrum group</taxon>
        <taxon>Brucella</taxon>
    </lineage>
</organism>
<accession>A0A256FM99</accession>
<proteinExistence type="predicted"/>
<evidence type="ECO:0000313" key="2">
    <source>
        <dbReference type="Proteomes" id="UP000216478"/>
    </source>
</evidence>
<keyword evidence="2" id="KW-1185">Reference proteome</keyword>
<dbReference type="Proteomes" id="UP000216478">
    <property type="component" value="Unassembled WGS sequence"/>
</dbReference>